<dbReference type="EMBL" id="CYGV01000480">
    <property type="protein sequence ID" value="CUA68622.1"/>
    <property type="molecule type" value="Genomic_DNA"/>
</dbReference>
<keyword evidence="11" id="KW-1185">Reference proteome</keyword>
<dbReference type="GO" id="GO:1902600">
    <property type="term" value="P:proton transmembrane transport"/>
    <property type="evidence" value="ECO:0007669"/>
    <property type="project" value="InterPro"/>
</dbReference>
<feature type="domain" description="Cation/H+ exchanger transmembrane" evidence="9">
    <location>
        <begin position="3"/>
        <end position="58"/>
    </location>
</feature>
<sequence length="294" mass="31864">MTVTMLLVFLSVFFTDMIGVHAIFGALIAGLIIPRDNGFAIALREKIEDLVSILFPPLGYTFLVILVAFLGKFLGCAMPERLMGYNNGEAGAIGMLMSCKGLVELIVLNIGLAAGVLDTKVFSMFVMAVILTFITSPCTTFIYPERVRHHISPNEISGEDSVIKGRRLSTAANNTGCISLMTRLTVVPPCNRGLPNPARSTKSSDEKVDLAGPNTPTISPLGNNTLIISDGTPRVSVDALRLIELTERTSAVIKVIAAEELMRRDTLVSVMDISTESQFPRPYRSFPSTRLARA</sequence>
<evidence type="ECO:0000313" key="10">
    <source>
        <dbReference type="EMBL" id="CUA68622.1"/>
    </source>
</evidence>
<dbReference type="InterPro" id="IPR050794">
    <property type="entry name" value="CPA2_transporter"/>
</dbReference>
<keyword evidence="3 8" id="KW-0812">Transmembrane</keyword>
<evidence type="ECO:0000256" key="1">
    <source>
        <dbReference type="ARBA" id="ARBA00004141"/>
    </source>
</evidence>
<evidence type="ECO:0000256" key="3">
    <source>
        <dbReference type="ARBA" id="ARBA00022692"/>
    </source>
</evidence>
<feature type="region of interest" description="Disordered" evidence="7">
    <location>
        <begin position="195"/>
        <end position="215"/>
    </location>
</feature>
<evidence type="ECO:0000256" key="7">
    <source>
        <dbReference type="SAM" id="MobiDB-lite"/>
    </source>
</evidence>
<dbReference type="InterPro" id="IPR038770">
    <property type="entry name" value="Na+/solute_symporter_sf"/>
</dbReference>
<keyword evidence="2" id="KW-0813">Transport</keyword>
<proteinExistence type="predicted"/>
<dbReference type="PANTHER" id="PTHR32468">
    <property type="entry name" value="CATION/H + ANTIPORTER"/>
    <property type="match status" value="1"/>
</dbReference>
<evidence type="ECO:0000256" key="5">
    <source>
        <dbReference type="ARBA" id="ARBA00023065"/>
    </source>
</evidence>
<keyword evidence="4 8" id="KW-1133">Transmembrane helix</keyword>
<evidence type="ECO:0000256" key="6">
    <source>
        <dbReference type="ARBA" id="ARBA00023136"/>
    </source>
</evidence>
<keyword evidence="6 8" id="KW-0472">Membrane</keyword>
<dbReference type="Proteomes" id="UP000044841">
    <property type="component" value="Unassembled WGS sequence"/>
</dbReference>
<dbReference type="InterPro" id="IPR006153">
    <property type="entry name" value="Cation/H_exchanger_TM"/>
</dbReference>
<feature type="transmembrane region" description="Helical" evidence="8">
    <location>
        <begin position="53"/>
        <end position="71"/>
    </location>
</feature>
<accession>A0A0K6FR98</accession>
<dbReference type="GO" id="GO:0015297">
    <property type="term" value="F:antiporter activity"/>
    <property type="evidence" value="ECO:0007669"/>
    <property type="project" value="InterPro"/>
</dbReference>
<feature type="transmembrane region" description="Helical" evidence="8">
    <location>
        <begin position="122"/>
        <end position="143"/>
    </location>
</feature>
<reference evidence="10 11" key="1">
    <citation type="submission" date="2015-07" db="EMBL/GenBank/DDBJ databases">
        <authorList>
            <person name="Noorani M."/>
        </authorList>
    </citation>
    <scope>NUCLEOTIDE SEQUENCE [LARGE SCALE GENOMIC DNA]</scope>
    <source>
        <strain evidence="10">BBA 69670</strain>
    </source>
</reference>
<evidence type="ECO:0000256" key="8">
    <source>
        <dbReference type="SAM" id="Phobius"/>
    </source>
</evidence>
<feature type="domain" description="Cation/H+ exchanger transmembrane" evidence="9">
    <location>
        <begin position="63"/>
        <end position="139"/>
    </location>
</feature>
<dbReference type="AlphaFoldDB" id="A0A0K6FR98"/>
<name>A0A0K6FR98_9AGAM</name>
<dbReference type="Pfam" id="PF00999">
    <property type="entry name" value="Na_H_Exchanger"/>
    <property type="match status" value="2"/>
</dbReference>
<protein>
    <recommendedName>
        <fullName evidence="9">Cation/H+ exchanger transmembrane domain-containing protein</fullName>
    </recommendedName>
</protein>
<comment type="subcellular location">
    <subcellularLocation>
        <location evidence="1">Membrane</location>
        <topology evidence="1">Multi-pass membrane protein</topology>
    </subcellularLocation>
</comment>
<feature type="transmembrane region" description="Helical" evidence="8">
    <location>
        <begin position="92"/>
        <end position="116"/>
    </location>
</feature>
<dbReference type="Gene3D" id="1.20.1530.20">
    <property type="match status" value="1"/>
</dbReference>
<evidence type="ECO:0000256" key="4">
    <source>
        <dbReference type="ARBA" id="ARBA00022989"/>
    </source>
</evidence>
<gene>
    <name evidence="10" type="ORF">RSOLAG22IIIB_07998</name>
</gene>
<evidence type="ECO:0000313" key="11">
    <source>
        <dbReference type="Proteomes" id="UP000044841"/>
    </source>
</evidence>
<organism evidence="10 11">
    <name type="scientific">Rhizoctonia solani</name>
    <dbReference type="NCBI Taxonomy" id="456999"/>
    <lineage>
        <taxon>Eukaryota</taxon>
        <taxon>Fungi</taxon>
        <taxon>Dikarya</taxon>
        <taxon>Basidiomycota</taxon>
        <taxon>Agaricomycotina</taxon>
        <taxon>Agaricomycetes</taxon>
        <taxon>Cantharellales</taxon>
        <taxon>Ceratobasidiaceae</taxon>
        <taxon>Rhizoctonia</taxon>
    </lineage>
</organism>
<dbReference type="GO" id="GO:0016020">
    <property type="term" value="C:membrane"/>
    <property type="evidence" value="ECO:0007669"/>
    <property type="project" value="UniProtKB-SubCell"/>
</dbReference>
<keyword evidence="5" id="KW-0406">Ion transport</keyword>
<evidence type="ECO:0000259" key="9">
    <source>
        <dbReference type="Pfam" id="PF00999"/>
    </source>
</evidence>
<evidence type="ECO:0000256" key="2">
    <source>
        <dbReference type="ARBA" id="ARBA00022448"/>
    </source>
</evidence>
<feature type="transmembrane region" description="Helical" evidence="8">
    <location>
        <begin position="7"/>
        <end position="33"/>
    </location>
</feature>
<dbReference type="PANTHER" id="PTHR32468:SF0">
    <property type="entry name" value="K(+)_H(+) ANTIPORTER 1"/>
    <property type="match status" value="1"/>
</dbReference>